<evidence type="ECO:0000313" key="14">
    <source>
        <dbReference type="EMBL" id="MBK0369596.1"/>
    </source>
</evidence>
<dbReference type="Pfam" id="PF00119">
    <property type="entry name" value="ATP-synt_A"/>
    <property type="match status" value="1"/>
</dbReference>
<dbReference type="NCBIfam" id="TIGR01131">
    <property type="entry name" value="ATP_synt_6_or_A"/>
    <property type="match status" value="1"/>
</dbReference>
<sequence length="408" mass="45180">MVISKKPIGLLAVMLLGMFTSVTMANTVTDTTHTTNETTTPVEHVVQETEETHAVAHVEEGHEALSPKEKITEHIQHHLLDSYDFTLFSDEETGHSVGFSLPVILIDNGLKVFSASKFEHGKAVANVDGNYYKVYHNKIYKTDAAGTLEMHEGHPINEKPLDFSITKNVFSLLLTALILILLFSSLAKTYKKGPNALPTGFSRVLEPLVIFVRDEIARPNIGEKKYKKFMPYLLTVFFLIWLLNLIGLTPLGINVTGNIAVTFCLAICTLIITNFSANKDYWGHIFWMPGVPVPMKLVLAPIEILGIFTKPFSLMIRLFANITAGHSVVMGLIAIIFLFKQTLTTGGSIGVSMLLTTFISVIELLVAFLQAFIFTMLSSLFIGMAVQDHHHDEDHTKDGLGEHDNAIV</sequence>
<comment type="subcellular location">
    <subcellularLocation>
        <location evidence="11 12">Cell membrane</location>
        <topology evidence="11 12">Multi-pass membrane protein</topology>
    </subcellularLocation>
    <subcellularLocation>
        <location evidence="1">Membrane</location>
        <topology evidence="1">Multi-pass membrane protein</topology>
    </subcellularLocation>
</comment>
<feature type="transmembrane region" description="Helical" evidence="11">
    <location>
        <begin position="169"/>
        <end position="187"/>
    </location>
</feature>
<evidence type="ECO:0000256" key="6">
    <source>
        <dbReference type="ARBA" id="ARBA00022781"/>
    </source>
</evidence>
<evidence type="ECO:0000256" key="2">
    <source>
        <dbReference type="ARBA" id="ARBA00006810"/>
    </source>
</evidence>
<dbReference type="SUPFAM" id="SSF81336">
    <property type="entry name" value="F1F0 ATP synthase subunit A"/>
    <property type="match status" value="1"/>
</dbReference>
<dbReference type="EMBL" id="JAEHFV010000002">
    <property type="protein sequence ID" value="MBK0369596.1"/>
    <property type="molecule type" value="Genomic_DNA"/>
</dbReference>
<keyword evidence="4 11" id="KW-0138">CF(0)</keyword>
<dbReference type="AlphaFoldDB" id="A0A934PK32"/>
<evidence type="ECO:0000256" key="13">
    <source>
        <dbReference type="SAM" id="SignalP"/>
    </source>
</evidence>
<keyword evidence="8 11" id="KW-0406">Ion transport</keyword>
<evidence type="ECO:0000256" key="9">
    <source>
        <dbReference type="ARBA" id="ARBA00023136"/>
    </source>
</evidence>
<dbReference type="PRINTS" id="PR00123">
    <property type="entry name" value="ATPASEA"/>
</dbReference>
<evidence type="ECO:0000256" key="7">
    <source>
        <dbReference type="ARBA" id="ARBA00022989"/>
    </source>
</evidence>
<evidence type="ECO:0000256" key="11">
    <source>
        <dbReference type="HAMAP-Rule" id="MF_01393"/>
    </source>
</evidence>
<keyword evidence="15" id="KW-1185">Reference proteome</keyword>
<dbReference type="PANTHER" id="PTHR11410:SF0">
    <property type="entry name" value="ATP SYNTHASE SUBUNIT A"/>
    <property type="match status" value="1"/>
</dbReference>
<evidence type="ECO:0000256" key="3">
    <source>
        <dbReference type="ARBA" id="ARBA00022448"/>
    </source>
</evidence>
<protein>
    <recommendedName>
        <fullName evidence="11 12">ATP synthase subunit a</fullName>
    </recommendedName>
    <alternativeName>
        <fullName evidence="11">ATP synthase F0 sector subunit a</fullName>
    </alternativeName>
    <alternativeName>
        <fullName evidence="11">F-ATPase subunit 6</fullName>
    </alternativeName>
</protein>
<dbReference type="InterPro" id="IPR000568">
    <property type="entry name" value="ATP_synth_F0_asu"/>
</dbReference>
<name>A0A934PK32_9FLAO</name>
<dbReference type="Proteomes" id="UP000609172">
    <property type="component" value="Unassembled WGS sequence"/>
</dbReference>
<feature type="signal peptide" evidence="13">
    <location>
        <begin position="1"/>
        <end position="25"/>
    </location>
</feature>
<keyword evidence="3 11" id="KW-0813">Transport</keyword>
<proteinExistence type="inferred from homology"/>
<evidence type="ECO:0000256" key="12">
    <source>
        <dbReference type="RuleBase" id="RU000483"/>
    </source>
</evidence>
<keyword evidence="6 11" id="KW-0375">Hydrogen ion transport</keyword>
<organism evidence="14 15">
    <name type="scientific">Flavobacterium agrisoli</name>
    <dbReference type="NCBI Taxonomy" id="2793066"/>
    <lineage>
        <taxon>Bacteria</taxon>
        <taxon>Pseudomonadati</taxon>
        <taxon>Bacteroidota</taxon>
        <taxon>Flavobacteriia</taxon>
        <taxon>Flavobacteriales</taxon>
        <taxon>Flavobacteriaceae</taxon>
        <taxon>Flavobacterium</taxon>
    </lineage>
</organism>
<evidence type="ECO:0000256" key="10">
    <source>
        <dbReference type="ARBA" id="ARBA00023310"/>
    </source>
</evidence>
<dbReference type="Gene3D" id="1.20.120.220">
    <property type="entry name" value="ATP synthase, F0 complex, subunit A"/>
    <property type="match status" value="1"/>
</dbReference>
<reference evidence="14" key="1">
    <citation type="submission" date="2020-12" db="EMBL/GenBank/DDBJ databases">
        <title>Bacterial novel species Flavobacterium sp. SE-1-e isolated from soil.</title>
        <authorList>
            <person name="Jung H.-Y."/>
        </authorList>
    </citation>
    <scope>NUCLEOTIDE SEQUENCE</scope>
    <source>
        <strain evidence="14">SE-1-e</strain>
    </source>
</reference>
<keyword evidence="11" id="KW-1003">Cell membrane</keyword>
<dbReference type="CDD" id="cd00310">
    <property type="entry name" value="ATP-synt_Fo_a_6"/>
    <property type="match status" value="1"/>
</dbReference>
<comment type="caution">
    <text evidence="14">The sequence shown here is derived from an EMBL/GenBank/DDBJ whole genome shotgun (WGS) entry which is preliminary data.</text>
</comment>
<evidence type="ECO:0000256" key="8">
    <source>
        <dbReference type="ARBA" id="ARBA00023065"/>
    </source>
</evidence>
<keyword evidence="13" id="KW-0732">Signal</keyword>
<gene>
    <name evidence="11 14" type="primary">atpB</name>
    <name evidence="14" type="ORF">I5M07_07060</name>
</gene>
<dbReference type="GO" id="GO:0046933">
    <property type="term" value="F:proton-transporting ATP synthase activity, rotational mechanism"/>
    <property type="evidence" value="ECO:0007669"/>
    <property type="project" value="UniProtKB-UniRule"/>
</dbReference>
<feature type="transmembrane region" description="Helical" evidence="11">
    <location>
        <begin position="351"/>
        <end position="374"/>
    </location>
</feature>
<accession>A0A934PK32</accession>
<dbReference type="HAMAP" id="MF_01393">
    <property type="entry name" value="ATP_synth_a_bact"/>
    <property type="match status" value="1"/>
</dbReference>
<keyword evidence="5 11" id="KW-0812">Transmembrane</keyword>
<evidence type="ECO:0000256" key="5">
    <source>
        <dbReference type="ARBA" id="ARBA00022692"/>
    </source>
</evidence>
<dbReference type="PANTHER" id="PTHR11410">
    <property type="entry name" value="ATP SYNTHASE SUBUNIT A"/>
    <property type="match status" value="1"/>
</dbReference>
<feature type="chain" id="PRO_5037022279" description="ATP synthase subunit a" evidence="13">
    <location>
        <begin position="26"/>
        <end position="408"/>
    </location>
</feature>
<feature type="transmembrane region" description="Helical" evidence="11">
    <location>
        <begin position="259"/>
        <end position="277"/>
    </location>
</feature>
<dbReference type="GO" id="GO:0045259">
    <property type="term" value="C:proton-transporting ATP synthase complex"/>
    <property type="evidence" value="ECO:0007669"/>
    <property type="project" value="UniProtKB-KW"/>
</dbReference>
<dbReference type="GO" id="GO:0005886">
    <property type="term" value="C:plasma membrane"/>
    <property type="evidence" value="ECO:0007669"/>
    <property type="project" value="UniProtKB-SubCell"/>
</dbReference>
<evidence type="ECO:0000256" key="1">
    <source>
        <dbReference type="ARBA" id="ARBA00004141"/>
    </source>
</evidence>
<dbReference type="InterPro" id="IPR045083">
    <property type="entry name" value="ATP_synth_F0_asu_bact/mt"/>
</dbReference>
<keyword evidence="9 11" id="KW-0472">Membrane</keyword>
<keyword evidence="7 11" id="KW-1133">Transmembrane helix</keyword>
<dbReference type="InterPro" id="IPR035908">
    <property type="entry name" value="F0_ATP_A_sf"/>
</dbReference>
<feature type="transmembrane region" description="Helical" evidence="11">
    <location>
        <begin position="232"/>
        <end position="253"/>
    </location>
</feature>
<evidence type="ECO:0000313" key="15">
    <source>
        <dbReference type="Proteomes" id="UP000609172"/>
    </source>
</evidence>
<feature type="transmembrane region" description="Helical" evidence="11">
    <location>
        <begin position="318"/>
        <end position="339"/>
    </location>
</feature>
<comment type="similarity">
    <text evidence="2 11 12">Belongs to the ATPase A chain family.</text>
</comment>
<dbReference type="RefSeq" id="WP_200105517.1">
    <property type="nucleotide sequence ID" value="NZ_JAEHFV010000002.1"/>
</dbReference>
<keyword evidence="10 11" id="KW-0066">ATP synthesis</keyword>
<comment type="function">
    <text evidence="11 12">Key component of the proton channel; it plays a direct role in the translocation of protons across the membrane.</text>
</comment>
<evidence type="ECO:0000256" key="4">
    <source>
        <dbReference type="ARBA" id="ARBA00022547"/>
    </source>
</evidence>